<accession>A0ABR4YHZ2</accession>
<comment type="similarity">
    <text evidence="1 2">Belongs to the UPF0102 family.</text>
</comment>
<dbReference type="Gene3D" id="3.40.1350.10">
    <property type="match status" value="1"/>
</dbReference>
<dbReference type="InterPro" id="IPR011335">
    <property type="entry name" value="Restrct_endonuc-II-like"/>
</dbReference>
<dbReference type="EMBL" id="JRGF01000011">
    <property type="protein sequence ID" value="KHE41380.1"/>
    <property type="molecule type" value="Genomic_DNA"/>
</dbReference>
<protein>
    <recommendedName>
        <fullName evidence="2">UPF0102 protein LG35_08555</fullName>
    </recommendedName>
</protein>
<sequence>MSRTGELGAAGEELAVAWLRAHGFIIMDRNWRMGRYELDIVAARGDRVHFVEVKLRREGGLTRPEEAMTPAKGRALLRAANCYIETCGVMLDCQIDLIAVEYAPDGSTEVRYVPDAVTLRW</sequence>
<comment type="caution">
    <text evidence="3">The sequence shown here is derived from an EMBL/GenBank/DDBJ whole genome shotgun (WGS) entry which is preliminary data.</text>
</comment>
<dbReference type="RefSeq" id="WP_022063311.1">
    <property type="nucleotide sequence ID" value="NZ_JRGF01000011.1"/>
</dbReference>
<dbReference type="PANTHER" id="PTHR34039">
    <property type="entry name" value="UPF0102 PROTEIN YRAN"/>
    <property type="match status" value="1"/>
</dbReference>
<dbReference type="SUPFAM" id="SSF52980">
    <property type="entry name" value="Restriction endonuclease-like"/>
    <property type="match status" value="1"/>
</dbReference>
<evidence type="ECO:0000313" key="3">
    <source>
        <dbReference type="EMBL" id="KHE41380.1"/>
    </source>
</evidence>
<dbReference type="Pfam" id="PF02021">
    <property type="entry name" value="UPF0102"/>
    <property type="match status" value="1"/>
</dbReference>
<organism evidence="3 4">
    <name type="scientific">Alistipes inops</name>
    <dbReference type="NCBI Taxonomy" id="1501391"/>
    <lineage>
        <taxon>Bacteria</taxon>
        <taxon>Pseudomonadati</taxon>
        <taxon>Bacteroidota</taxon>
        <taxon>Bacteroidia</taxon>
        <taxon>Bacteroidales</taxon>
        <taxon>Rikenellaceae</taxon>
        <taxon>Alistipes</taxon>
    </lineage>
</organism>
<dbReference type="PANTHER" id="PTHR34039:SF1">
    <property type="entry name" value="UPF0102 PROTEIN YRAN"/>
    <property type="match status" value="1"/>
</dbReference>
<proteinExistence type="inferred from homology"/>
<dbReference type="Proteomes" id="UP000030889">
    <property type="component" value="Unassembled WGS sequence"/>
</dbReference>
<keyword evidence="3" id="KW-0378">Hydrolase</keyword>
<dbReference type="CDD" id="cd20736">
    <property type="entry name" value="PoNe_Nuclease"/>
    <property type="match status" value="1"/>
</dbReference>
<name>A0ABR4YHZ2_9BACT</name>
<dbReference type="GO" id="GO:0004519">
    <property type="term" value="F:endonuclease activity"/>
    <property type="evidence" value="ECO:0007669"/>
    <property type="project" value="UniProtKB-KW"/>
</dbReference>
<keyword evidence="4" id="KW-1185">Reference proteome</keyword>
<evidence type="ECO:0000256" key="1">
    <source>
        <dbReference type="ARBA" id="ARBA00006738"/>
    </source>
</evidence>
<evidence type="ECO:0000256" key="2">
    <source>
        <dbReference type="HAMAP-Rule" id="MF_00048"/>
    </source>
</evidence>
<reference evidence="3 4" key="1">
    <citation type="submission" date="2014-09" db="EMBL/GenBank/DDBJ databases">
        <title>Alistipes sp. 627, sp. nov., a novel member of the family Rikenellaceae isolated from human faeces.</title>
        <authorList>
            <person name="Shkoporov A.N."/>
            <person name="Chaplin A.V."/>
            <person name="Motuzova O.V."/>
            <person name="Kafarskaia L.I."/>
            <person name="Khokhlova E.V."/>
            <person name="Efimov B.A."/>
        </authorList>
    </citation>
    <scope>NUCLEOTIDE SEQUENCE [LARGE SCALE GENOMIC DNA]</scope>
    <source>
        <strain evidence="3 4">627</strain>
    </source>
</reference>
<dbReference type="HAMAP" id="MF_00048">
    <property type="entry name" value="UPF0102"/>
    <property type="match status" value="1"/>
</dbReference>
<dbReference type="InterPro" id="IPR011856">
    <property type="entry name" value="tRNA_endonuc-like_dom_sf"/>
</dbReference>
<dbReference type="InterPro" id="IPR003509">
    <property type="entry name" value="UPF0102_YraN-like"/>
</dbReference>
<keyword evidence="3" id="KW-0255">Endonuclease</keyword>
<gene>
    <name evidence="3" type="ORF">LG35_08555</name>
</gene>
<evidence type="ECO:0000313" key="4">
    <source>
        <dbReference type="Proteomes" id="UP000030889"/>
    </source>
</evidence>
<keyword evidence="3" id="KW-0540">Nuclease</keyword>